<keyword evidence="2" id="KW-1003">Cell membrane</keyword>
<dbReference type="Proteomes" id="UP000444316">
    <property type="component" value="Unassembled WGS sequence"/>
</dbReference>
<dbReference type="PANTHER" id="PTHR30250:SF30">
    <property type="entry name" value="LIPID III FLIPPASE"/>
    <property type="match status" value="1"/>
</dbReference>
<feature type="transmembrane region" description="Helical" evidence="6">
    <location>
        <begin position="78"/>
        <end position="102"/>
    </location>
</feature>
<sequence length="420" mass="45539">MALKVALIWGAGQTALKMVLSFLSIKITAVYLGPVGLAMVGQFGNFFTLLQAVVGSALNTGVTNLSAQTDDRAQLRRVWGTAMSGSLLLGGAMALLVALASYPIAQWLLKDGAYWPAVVGGAVSVPVVMVGLVLNGAINGRKQISLLGRIGMGGALAGTLVFVPLCYLFGVWGGLFAYSLSTCCVCLVTVIAVYWSRDWHWADFGLCWDSAVARQLLAFFPMLLVHAVAEPIAPLLMRDAMLANLGATSTGFWQAALRLSDMYTLVVTTAVTMFLMPHLASIKDDRQFGRELWRMMLQVAGITALGAGVIYLCRDLVISIVFTREFRPVRDLLAYLFLGNIFKLASWPLRMALVIKLRAKWYILVEIGVALAQIGLTHWWLADLGANAANAAYAVSFGLALVILLYSNKDYLYGLQRQKS</sequence>
<evidence type="ECO:0000256" key="6">
    <source>
        <dbReference type="SAM" id="Phobius"/>
    </source>
</evidence>
<comment type="subcellular location">
    <subcellularLocation>
        <location evidence="1">Cell membrane</location>
        <topology evidence="1">Multi-pass membrane protein</topology>
    </subcellularLocation>
</comment>
<evidence type="ECO:0000313" key="8">
    <source>
        <dbReference type="Proteomes" id="UP000444316"/>
    </source>
</evidence>
<dbReference type="CDD" id="cd13125">
    <property type="entry name" value="MATE_like_10"/>
    <property type="match status" value="1"/>
</dbReference>
<dbReference type="EMBL" id="WWCL01000004">
    <property type="protein sequence ID" value="MYN47377.1"/>
    <property type="molecule type" value="Genomic_DNA"/>
</dbReference>
<feature type="transmembrane region" description="Helical" evidence="6">
    <location>
        <begin position="292"/>
        <end position="312"/>
    </location>
</feature>
<keyword evidence="5 6" id="KW-0472">Membrane</keyword>
<feature type="transmembrane region" description="Helical" evidence="6">
    <location>
        <begin position="20"/>
        <end position="40"/>
    </location>
</feature>
<feature type="transmembrane region" description="Helical" evidence="6">
    <location>
        <begin position="361"/>
        <end position="382"/>
    </location>
</feature>
<feature type="transmembrane region" description="Helical" evidence="6">
    <location>
        <begin position="146"/>
        <end position="170"/>
    </location>
</feature>
<feature type="transmembrane region" description="Helical" evidence="6">
    <location>
        <begin position="114"/>
        <end position="134"/>
    </location>
</feature>
<feature type="transmembrane region" description="Helical" evidence="6">
    <location>
        <begin position="216"/>
        <end position="237"/>
    </location>
</feature>
<name>A0A845I4S8_9BURK</name>
<dbReference type="GO" id="GO:0005886">
    <property type="term" value="C:plasma membrane"/>
    <property type="evidence" value="ECO:0007669"/>
    <property type="project" value="UniProtKB-SubCell"/>
</dbReference>
<dbReference type="AlphaFoldDB" id="A0A845I4S8"/>
<comment type="caution">
    <text evidence="7">The sequence shown here is derived from an EMBL/GenBank/DDBJ whole genome shotgun (WGS) entry which is preliminary data.</text>
</comment>
<evidence type="ECO:0000256" key="5">
    <source>
        <dbReference type="ARBA" id="ARBA00023136"/>
    </source>
</evidence>
<protein>
    <submittedName>
        <fullName evidence="7">Oligosaccharide flippase family protein</fullName>
    </submittedName>
</protein>
<feature type="transmembrane region" description="Helical" evidence="6">
    <location>
        <begin position="332"/>
        <end position="349"/>
    </location>
</feature>
<accession>A0A845I4S8</accession>
<keyword evidence="3 6" id="KW-0812">Transmembrane</keyword>
<feature type="transmembrane region" description="Helical" evidence="6">
    <location>
        <begin position="388"/>
        <end position="407"/>
    </location>
</feature>
<dbReference type="InterPro" id="IPR044550">
    <property type="entry name" value="WzxE"/>
</dbReference>
<organism evidence="7 8">
    <name type="scientific">Duganella fentianensis</name>
    <dbReference type="NCBI Taxonomy" id="2692177"/>
    <lineage>
        <taxon>Bacteria</taxon>
        <taxon>Pseudomonadati</taxon>
        <taxon>Pseudomonadota</taxon>
        <taxon>Betaproteobacteria</taxon>
        <taxon>Burkholderiales</taxon>
        <taxon>Oxalobacteraceae</taxon>
        <taxon>Telluria group</taxon>
        <taxon>Duganella</taxon>
    </lineage>
</organism>
<keyword evidence="4 6" id="KW-1133">Transmembrane helix</keyword>
<reference evidence="7" key="1">
    <citation type="submission" date="2019-12" db="EMBL/GenBank/DDBJ databases">
        <title>Novel species isolated from a subtropical stream in China.</title>
        <authorList>
            <person name="Lu H."/>
        </authorList>
    </citation>
    <scope>NUCLEOTIDE SEQUENCE [LARGE SCALE GENOMIC DNA]</scope>
    <source>
        <strain evidence="7">FT93W</strain>
    </source>
</reference>
<proteinExistence type="predicted"/>
<gene>
    <name evidence="7" type="ORF">GTP23_20240</name>
</gene>
<evidence type="ECO:0000256" key="3">
    <source>
        <dbReference type="ARBA" id="ARBA00022692"/>
    </source>
</evidence>
<evidence type="ECO:0000256" key="2">
    <source>
        <dbReference type="ARBA" id="ARBA00022475"/>
    </source>
</evidence>
<feature type="transmembrane region" description="Helical" evidence="6">
    <location>
        <begin position="262"/>
        <end position="280"/>
    </location>
</feature>
<feature type="transmembrane region" description="Helical" evidence="6">
    <location>
        <begin position="176"/>
        <end position="195"/>
    </location>
</feature>
<evidence type="ECO:0000256" key="4">
    <source>
        <dbReference type="ARBA" id="ARBA00022989"/>
    </source>
</evidence>
<dbReference type="PANTHER" id="PTHR30250">
    <property type="entry name" value="PST FAMILY PREDICTED COLANIC ACID TRANSPORTER"/>
    <property type="match status" value="1"/>
</dbReference>
<dbReference type="InterPro" id="IPR050833">
    <property type="entry name" value="Poly_Biosynth_Transport"/>
</dbReference>
<dbReference type="Pfam" id="PF13440">
    <property type="entry name" value="Polysacc_synt_3"/>
    <property type="match status" value="1"/>
</dbReference>
<keyword evidence="8" id="KW-1185">Reference proteome</keyword>
<feature type="transmembrane region" description="Helical" evidence="6">
    <location>
        <begin position="46"/>
        <end position="66"/>
    </location>
</feature>
<evidence type="ECO:0000313" key="7">
    <source>
        <dbReference type="EMBL" id="MYN47377.1"/>
    </source>
</evidence>
<dbReference type="GO" id="GO:0009246">
    <property type="term" value="P:enterobacterial common antigen biosynthetic process"/>
    <property type="evidence" value="ECO:0007669"/>
    <property type="project" value="InterPro"/>
</dbReference>
<evidence type="ECO:0000256" key="1">
    <source>
        <dbReference type="ARBA" id="ARBA00004651"/>
    </source>
</evidence>
<dbReference type="RefSeq" id="WP_161036741.1">
    <property type="nucleotide sequence ID" value="NZ_WWCL01000004.1"/>
</dbReference>